<organism evidence="2 3">
    <name type="scientific">Brevibacillus reuszeri</name>
    <dbReference type="NCBI Taxonomy" id="54915"/>
    <lineage>
        <taxon>Bacteria</taxon>
        <taxon>Bacillati</taxon>
        <taxon>Bacillota</taxon>
        <taxon>Bacilli</taxon>
        <taxon>Bacillales</taxon>
        <taxon>Paenibacillaceae</taxon>
        <taxon>Brevibacillus</taxon>
    </lineage>
</organism>
<protein>
    <submittedName>
        <fullName evidence="2">Membrane protein</fullName>
    </submittedName>
</protein>
<dbReference type="AlphaFoldDB" id="A0A0K9YTU4"/>
<dbReference type="EMBL" id="LGIQ01000009">
    <property type="protein sequence ID" value="KNB72067.1"/>
    <property type="molecule type" value="Genomic_DNA"/>
</dbReference>
<comment type="caution">
    <text evidence="2">The sequence shown here is derived from an EMBL/GenBank/DDBJ whole genome shotgun (WGS) entry which is preliminary data.</text>
</comment>
<evidence type="ECO:0000256" key="1">
    <source>
        <dbReference type="SAM" id="Phobius"/>
    </source>
</evidence>
<proteinExistence type="predicted"/>
<keyword evidence="1" id="KW-1133">Transmembrane helix</keyword>
<accession>A0A0K9YTU4</accession>
<dbReference type="PATRIC" id="fig|54915.3.peg.3343"/>
<keyword evidence="1" id="KW-0812">Transmembrane</keyword>
<feature type="transmembrane region" description="Helical" evidence="1">
    <location>
        <begin position="69"/>
        <end position="90"/>
    </location>
</feature>
<reference evidence="3" key="1">
    <citation type="submission" date="2015-07" db="EMBL/GenBank/DDBJ databases">
        <title>Genome sequencing project for genomic taxonomy and phylogenomics of Bacillus-like bacteria.</title>
        <authorList>
            <person name="Liu B."/>
            <person name="Wang J."/>
            <person name="Zhu Y."/>
            <person name="Liu G."/>
            <person name="Chen Q."/>
            <person name="Chen Z."/>
            <person name="Lan J."/>
            <person name="Che J."/>
            <person name="Ge C."/>
            <person name="Shi H."/>
            <person name="Pan Z."/>
            <person name="Liu X."/>
        </authorList>
    </citation>
    <scope>NUCLEOTIDE SEQUENCE [LARGE SCALE GENOMIC DNA]</scope>
    <source>
        <strain evidence="3">DSM 9887</strain>
    </source>
</reference>
<evidence type="ECO:0000313" key="2">
    <source>
        <dbReference type="EMBL" id="KNB72067.1"/>
    </source>
</evidence>
<evidence type="ECO:0000313" key="3">
    <source>
        <dbReference type="Proteomes" id="UP000036834"/>
    </source>
</evidence>
<dbReference type="InterPro" id="IPR021362">
    <property type="entry name" value="DUF2834"/>
</dbReference>
<feature type="transmembrane region" description="Helical" evidence="1">
    <location>
        <begin position="38"/>
        <end position="57"/>
    </location>
</feature>
<sequence>MLAIIGAILPYSHFIPFLQTNGLDSKLLVSQLFANDISSFFATDFLICCVVFFCFLYQETKKHQIRHAWIYVVATLTIGLSFSLPLFLFFRQKAMERVHTF</sequence>
<dbReference type="Proteomes" id="UP000036834">
    <property type="component" value="Unassembled WGS sequence"/>
</dbReference>
<dbReference type="STRING" id="54915.ADS79_21090"/>
<gene>
    <name evidence="2" type="ORF">ADS79_21090</name>
</gene>
<keyword evidence="1" id="KW-0472">Membrane</keyword>
<dbReference type="Pfam" id="PF11196">
    <property type="entry name" value="DUF2834"/>
    <property type="match status" value="1"/>
</dbReference>
<name>A0A0K9YTU4_9BACL</name>